<accession>A0A1X0QQJ8</accession>
<reference evidence="2" key="1">
    <citation type="journal article" date="2016" name="Proc. Natl. Acad. Sci. U.S.A.">
        <title>Lipid metabolic changes in an early divergent fungus govern the establishment of a mutualistic symbiosis with endobacteria.</title>
        <authorList>
            <person name="Lastovetsky O.A."/>
            <person name="Gaspar M.L."/>
            <person name="Mondo S.J."/>
            <person name="LaButti K.M."/>
            <person name="Sandor L."/>
            <person name="Grigoriev I.V."/>
            <person name="Henry S.A."/>
            <person name="Pawlowska T.E."/>
        </authorList>
    </citation>
    <scope>NUCLEOTIDE SEQUENCE [LARGE SCALE GENOMIC DNA]</scope>
    <source>
        <strain evidence="2">ATCC 52814</strain>
    </source>
</reference>
<name>A0A1X0QQJ8_RHIZD</name>
<keyword evidence="2" id="KW-0378">Hydrolase</keyword>
<dbReference type="PANTHER" id="PTHR47381:SF3">
    <property type="entry name" value="ALPHA_BETA-HYDROLASES SUPERFAMILY PROTEIN"/>
    <property type="match status" value="1"/>
</dbReference>
<dbReference type="GO" id="GO:0008236">
    <property type="term" value="F:serine-type peptidase activity"/>
    <property type="evidence" value="ECO:0007669"/>
    <property type="project" value="InterPro"/>
</dbReference>
<feature type="domain" description="Peptidase S9 prolyl oligopeptidase catalytic" evidence="1">
    <location>
        <begin position="137"/>
        <end position="263"/>
    </location>
</feature>
<evidence type="ECO:0000259" key="1">
    <source>
        <dbReference type="Pfam" id="PF00326"/>
    </source>
</evidence>
<dbReference type="InterPro" id="IPR029058">
    <property type="entry name" value="AB_hydrolase_fold"/>
</dbReference>
<sequence>MVSQQHFVIIGLDLTVYGLEEYKKRPKGYPVSIIFALHGRLQNQSSMKPICDSLCSLNDTNDLTKRHLIVVSFDSPNHGARLVNKVANHAWKEGKNSNPYHAMDMWSMVYTTSRTVSDLIDVIETYLFGPLDHHLVETWGVVGFSMGGHASFMAAAEDPRISVAIPIVGTSDFLSLMKDRLHENKLPAKEHLPKTFCDMVAQKTACLSDRLKSKHLLIINGQKDQLVKAKFNEPLVHQLQQTHIGKEGYDWKYHVVPNVGHEWCEDMLHLSIQWSDQWLLKRQQGKL</sequence>
<dbReference type="PANTHER" id="PTHR47381">
    <property type="entry name" value="ALPHA/BETA-HYDROLASES SUPERFAMILY PROTEIN"/>
    <property type="match status" value="1"/>
</dbReference>
<organism evidence="2">
    <name type="scientific">Rhizopus microsporus var. microsporus</name>
    <dbReference type="NCBI Taxonomy" id="86635"/>
    <lineage>
        <taxon>Eukaryota</taxon>
        <taxon>Fungi</taxon>
        <taxon>Fungi incertae sedis</taxon>
        <taxon>Mucoromycota</taxon>
        <taxon>Mucoromycotina</taxon>
        <taxon>Mucoromycetes</taxon>
        <taxon>Mucorales</taxon>
        <taxon>Mucorineae</taxon>
        <taxon>Rhizopodaceae</taxon>
        <taxon>Rhizopus</taxon>
    </lineage>
</organism>
<dbReference type="GO" id="GO:0006508">
    <property type="term" value="P:proteolysis"/>
    <property type="evidence" value="ECO:0007669"/>
    <property type="project" value="InterPro"/>
</dbReference>
<dbReference type="InterPro" id="IPR001375">
    <property type="entry name" value="Peptidase_S9_cat"/>
</dbReference>
<dbReference type="VEuPathDB" id="FungiDB:BCV72DRAFT_60548"/>
<gene>
    <name evidence="2" type="ORF">BCV72DRAFT_60548</name>
</gene>
<proteinExistence type="predicted"/>
<dbReference type="Pfam" id="PF00326">
    <property type="entry name" value="Peptidase_S9"/>
    <property type="match status" value="1"/>
</dbReference>
<dbReference type="Proteomes" id="UP000242414">
    <property type="component" value="Unassembled WGS sequence"/>
</dbReference>
<dbReference type="Gene3D" id="3.40.50.1820">
    <property type="entry name" value="alpha/beta hydrolase"/>
    <property type="match status" value="1"/>
</dbReference>
<evidence type="ECO:0000313" key="2">
    <source>
        <dbReference type="EMBL" id="ORE02019.1"/>
    </source>
</evidence>
<dbReference type="EMBL" id="KV922079">
    <property type="protein sequence ID" value="ORE02019.1"/>
    <property type="molecule type" value="Genomic_DNA"/>
</dbReference>
<dbReference type="SUPFAM" id="SSF53474">
    <property type="entry name" value="alpha/beta-Hydrolases"/>
    <property type="match status" value="1"/>
</dbReference>
<protein>
    <submittedName>
        <fullName evidence="2">Alpha/beta-hydrolase</fullName>
    </submittedName>
</protein>
<dbReference type="AlphaFoldDB" id="A0A1X0QQJ8"/>
<dbReference type="OrthoDB" id="2152248at2759"/>